<accession>A0AAC9LAZ2</accession>
<gene>
    <name evidence="2" type="ORF">UA74_05070</name>
</gene>
<dbReference type="Gene3D" id="3.90.550.10">
    <property type="entry name" value="Spore Coat Polysaccharide Biosynthesis Protein SpsA, Chain A"/>
    <property type="match status" value="1"/>
</dbReference>
<reference evidence="3" key="1">
    <citation type="submission" date="2016-06" db="EMBL/GenBank/DDBJ databases">
        <title>Complete genome sequence of Actinoalloteichus fjordicus DSM 46855 (=ADI127-17), type strain of the new species Actinoalloteichus fjordicus.</title>
        <authorList>
            <person name="Ruckert C."/>
            <person name="Nouioui I."/>
            <person name="Willmese J."/>
            <person name="van Wezel G."/>
            <person name="Klenk H.-P."/>
            <person name="Kalinowski J."/>
            <person name="Zotchev S.B."/>
        </authorList>
    </citation>
    <scope>NUCLEOTIDE SEQUENCE [LARGE SCALE GENOMIC DNA]</scope>
    <source>
        <strain evidence="3">ADI127-7</strain>
    </source>
</reference>
<dbReference type="KEGG" id="acad:UA74_05070"/>
<organism evidence="2 3">
    <name type="scientific">Actinoalloteichus fjordicus</name>
    <dbReference type="NCBI Taxonomy" id="1612552"/>
    <lineage>
        <taxon>Bacteria</taxon>
        <taxon>Bacillati</taxon>
        <taxon>Actinomycetota</taxon>
        <taxon>Actinomycetes</taxon>
        <taxon>Pseudonocardiales</taxon>
        <taxon>Pseudonocardiaceae</taxon>
        <taxon>Actinoalloteichus</taxon>
    </lineage>
</organism>
<evidence type="ECO:0000313" key="3">
    <source>
        <dbReference type="Proteomes" id="UP000185511"/>
    </source>
</evidence>
<protein>
    <submittedName>
        <fullName evidence="2">Glycosyl transferase</fullName>
    </submittedName>
</protein>
<dbReference type="AlphaFoldDB" id="A0AAC9LAZ2"/>
<dbReference type="GO" id="GO:0016758">
    <property type="term" value="F:hexosyltransferase activity"/>
    <property type="evidence" value="ECO:0007669"/>
    <property type="project" value="UniProtKB-ARBA"/>
</dbReference>
<dbReference type="InterPro" id="IPR029044">
    <property type="entry name" value="Nucleotide-diphossugar_trans"/>
</dbReference>
<sequence length="316" mass="35052">MKRMLPLVSVIVPTLNRPIELGQALASVAAQQDVDLAEVEVVVINDGGTSVESVIATARDWGLPVVAMTHPRRCGLPSARNTGLDLSRGRYVAFLDDDDVFLPRHLVTALAGLESGADGVATTCLVTDHRIDPDRPVREAVVWDVGFDPLLLEVCNLFPVHTAVFRRPATARLHPGLPAIEDWDFWLRLTREHGYRFSRIHQPTVVYHRVPQADSMIGAVAEEAPAMAEFSALVRRIWFQWPPTTARSARFRLYSGIMYWKVLGALATGAPPNPHYYLHSIQAIEHAWHEPQAEADLVDQLARTVRGEHAGDRHAA</sequence>
<keyword evidence="2" id="KW-0808">Transferase</keyword>
<dbReference type="RefSeq" id="WP_075763914.1">
    <property type="nucleotide sequence ID" value="NZ_CP016076.1"/>
</dbReference>
<dbReference type="InterPro" id="IPR001173">
    <property type="entry name" value="Glyco_trans_2-like"/>
</dbReference>
<dbReference type="PANTHER" id="PTHR22916">
    <property type="entry name" value="GLYCOSYLTRANSFERASE"/>
    <property type="match status" value="1"/>
</dbReference>
<dbReference type="Proteomes" id="UP000185511">
    <property type="component" value="Chromosome"/>
</dbReference>
<evidence type="ECO:0000313" key="2">
    <source>
        <dbReference type="EMBL" id="APU13090.1"/>
    </source>
</evidence>
<dbReference type="CDD" id="cd00761">
    <property type="entry name" value="Glyco_tranf_GTA_type"/>
    <property type="match status" value="1"/>
</dbReference>
<dbReference type="Pfam" id="PF00535">
    <property type="entry name" value="Glycos_transf_2"/>
    <property type="match status" value="1"/>
</dbReference>
<name>A0AAC9LAZ2_9PSEU</name>
<dbReference type="PANTHER" id="PTHR22916:SF3">
    <property type="entry name" value="UDP-GLCNAC:BETAGAL BETA-1,3-N-ACETYLGLUCOSAMINYLTRANSFERASE-LIKE PROTEIN 1"/>
    <property type="match status" value="1"/>
</dbReference>
<dbReference type="EMBL" id="CP016076">
    <property type="protein sequence ID" value="APU13090.1"/>
    <property type="molecule type" value="Genomic_DNA"/>
</dbReference>
<feature type="domain" description="Glycosyltransferase 2-like" evidence="1">
    <location>
        <begin position="9"/>
        <end position="169"/>
    </location>
</feature>
<proteinExistence type="predicted"/>
<evidence type="ECO:0000259" key="1">
    <source>
        <dbReference type="Pfam" id="PF00535"/>
    </source>
</evidence>
<dbReference type="SUPFAM" id="SSF53448">
    <property type="entry name" value="Nucleotide-diphospho-sugar transferases"/>
    <property type="match status" value="1"/>
</dbReference>
<keyword evidence="3" id="KW-1185">Reference proteome</keyword>